<keyword evidence="2" id="KW-1185">Reference proteome</keyword>
<dbReference type="Proteomes" id="UP000291084">
    <property type="component" value="Chromosome 6"/>
</dbReference>
<reference evidence="1 2" key="1">
    <citation type="journal article" date="2015" name="Sci. Rep.">
        <title>The power of single molecule real-time sequencing technology in the de novo assembly of a eukaryotic genome.</title>
        <authorList>
            <person name="Sakai H."/>
            <person name="Naito K."/>
            <person name="Ogiso-Tanaka E."/>
            <person name="Takahashi Y."/>
            <person name="Iseki K."/>
            <person name="Muto C."/>
            <person name="Satou K."/>
            <person name="Teruya K."/>
            <person name="Shiroma A."/>
            <person name="Shimoji M."/>
            <person name="Hirano T."/>
            <person name="Itoh T."/>
            <person name="Kaga A."/>
            <person name="Tomooka N."/>
        </authorList>
    </citation>
    <scope>NUCLEOTIDE SEQUENCE [LARGE SCALE GENOMIC DNA]</scope>
    <source>
        <strain evidence="2">cv. Shumari</strain>
    </source>
</reference>
<organism evidence="1 2">
    <name type="scientific">Vigna angularis var. angularis</name>
    <dbReference type="NCBI Taxonomy" id="157739"/>
    <lineage>
        <taxon>Eukaryota</taxon>
        <taxon>Viridiplantae</taxon>
        <taxon>Streptophyta</taxon>
        <taxon>Embryophyta</taxon>
        <taxon>Tracheophyta</taxon>
        <taxon>Spermatophyta</taxon>
        <taxon>Magnoliopsida</taxon>
        <taxon>eudicotyledons</taxon>
        <taxon>Gunneridae</taxon>
        <taxon>Pentapetalae</taxon>
        <taxon>rosids</taxon>
        <taxon>fabids</taxon>
        <taxon>Fabales</taxon>
        <taxon>Fabaceae</taxon>
        <taxon>Papilionoideae</taxon>
        <taxon>50 kb inversion clade</taxon>
        <taxon>NPAAA clade</taxon>
        <taxon>indigoferoid/millettioid clade</taxon>
        <taxon>Phaseoleae</taxon>
        <taxon>Vigna</taxon>
    </lineage>
</organism>
<evidence type="ECO:0000313" key="2">
    <source>
        <dbReference type="Proteomes" id="UP000291084"/>
    </source>
</evidence>
<protein>
    <submittedName>
        <fullName evidence="1">Uncharacterized protein</fullName>
    </submittedName>
</protein>
<sequence>MGRDQRKSEHPTQIYVMRNATGEEIGENGPFNPTRQQMWLTGAGATSVNDGSITTAGSLAGWVPTMTGFTCGWFRSRRRRKEKEGNVGFRRRMHKKGIFRVTAEKIRREKKERF</sequence>
<accession>A0A0S3S9C8</accession>
<evidence type="ECO:0000313" key="1">
    <source>
        <dbReference type="EMBL" id="BAT89468.1"/>
    </source>
</evidence>
<name>A0A0S3S9C8_PHAAN</name>
<gene>
    <name evidence="1" type="primary">Vigan.06G042500</name>
    <name evidence="1" type="ORF">VIGAN_06042500</name>
</gene>
<dbReference type="EMBL" id="AP015039">
    <property type="protein sequence ID" value="BAT89468.1"/>
    <property type="molecule type" value="Genomic_DNA"/>
</dbReference>
<dbReference type="AlphaFoldDB" id="A0A0S3S9C8"/>
<proteinExistence type="predicted"/>